<dbReference type="InterPro" id="IPR006620">
    <property type="entry name" value="Pro_4_hyd_alph"/>
</dbReference>
<dbReference type="PANTHER" id="PTHR10869">
    <property type="entry name" value="PROLYL 4-HYDROXYLASE ALPHA SUBUNIT"/>
    <property type="match status" value="1"/>
</dbReference>
<keyword evidence="4" id="KW-0560">Oxidoreductase</keyword>
<dbReference type="AlphaFoldDB" id="A0A5C7FJ20"/>
<dbReference type="OrthoDB" id="269774at2"/>
<evidence type="ECO:0000256" key="1">
    <source>
        <dbReference type="ARBA" id="ARBA00001961"/>
    </source>
</evidence>
<comment type="cofactor">
    <cofactor evidence="1">
        <name>L-ascorbate</name>
        <dbReference type="ChEBI" id="CHEBI:38290"/>
    </cofactor>
</comment>
<dbReference type="GO" id="GO:0004656">
    <property type="term" value="F:procollagen-proline 4-dioxygenase activity"/>
    <property type="evidence" value="ECO:0007669"/>
    <property type="project" value="TreeGrafter"/>
</dbReference>
<accession>A0A5C7FJ20</accession>
<keyword evidence="5" id="KW-0408">Iron</keyword>
<organism evidence="7 8">
    <name type="scientific">Neolewinella aurantiaca</name>
    <dbReference type="NCBI Taxonomy" id="2602767"/>
    <lineage>
        <taxon>Bacteria</taxon>
        <taxon>Pseudomonadati</taxon>
        <taxon>Bacteroidota</taxon>
        <taxon>Saprospiria</taxon>
        <taxon>Saprospirales</taxon>
        <taxon>Lewinellaceae</taxon>
        <taxon>Neolewinella</taxon>
    </lineage>
</organism>
<keyword evidence="2" id="KW-0479">Metal-binding</keyword>
<evidence type="ECO:0000256" key="3">
    <source>
        <dbReference type="ARBA" id="ARBA00022964"/>
    </source>
</evidence>
<evidence type="ECO:0000259" key="6">
    <source>
        <dbReference type="SMART" id="SM00702"/>
    </source>
</evidence>
<dbReference type="PANTHER" id="PTHR10869:SF236">
    <property type="entry name" value="PROLYL 4-HYDROXYLASE ALPHA SUBUNIT DOMAIN-CONTAINING PROTEIN"/>
    <property type="match status" value="1"/>
</dbReference>
<evidence type="ECO:0000256" key="4">
    <source>
        <dbReference type="ARBA" id="ARBA00023002"/>
    </source>
</evidence>
<evidence type="ECO:0000256" key="5">
    <source>
        <dbReference type="ARBA" id="ARBA00023004"/>
    </source>
</evidence>
<protein>
    <submittedName>
        <fullName evidence="7">2OG-Fe(II) oxygenase</fullName>
    </submittedName>
</protein>
<gene>
    <name evidence="7" type="ORF">FUA23_02855</name>
</gene>
<dbReference type="GO" id="GO:0005506">
    <property type="term" value="F:iron ion binding"/>
    <property type="evidence" value="ECO:0007669"/>
    <property type="project" value="InterPro"/>
</dbReference>
<evidence type="ECO:0000256" key="2">
    <source>
        <dbReference type="ARBA" id="ARBA00022723"/>
    </source>
</evidence>
<dbReference type="GO" id="GO:0031418">
    <property type="term" value="F:L-ascorbic acid binding"/>
    <property type="evidence" value="ECO:0007669"/>
    <property type="project" value="InterPro"/>
</dbReference>
<dbReference type="Gene3D" id="2.60.120.620">
    <property type="entry name" value="q2cbj1_9rhob like domain"/>
    <property type="match status" value="1"/>
</dbReference>
<reference evidence="7 8" key="1">
    <citation type="submission" date="2019-08" db="EMBL/GenBank/DDBJ databases">
        <title>Lewinella sp. strain SSH13 Genome sequencing and assembly.</title>
        <authorList>
            <person name="Kim I."/>
        </authorList>
    </citation>
    <scope>NUCLEOTIDE SEQUENCE [LARGE SCALE GENOMIC DNA]</scope>
    <source>
        <strain evidence="7 8">SSH13</strain>
    </source>
</reference>
<sequence>MEFITLSPHIFTVRGFLTPAECEYWIERTEAAGYEDAKITVGRKQVMAKSVRNNERYILDDVALERQLWERVKDYVPRKLKISSAIGLNERFRFYKYQPGHRFKPHKDGSYIRNINEWSEYTFMVYLNDEMEGGTTNFDDVTVVPEAGMLLIFKHALLHEGAEVIAGVKYVLRSDVMYRRNT</sequence>
<comment type="caution">
    <text evidence="7">The sequence shown here is derived from an EMBL/GenBank/DDBJ whole genome shotgun (WGS) entry which is preliminary data.</text>
</comment>
<keyword evidence="8" id="KW-1185">Reference proteome</keyword>
<feature type="domain" description="Prolyl 4-hydroxylase alpha subunit" evidence="6">
    <location>
        <begin position="8"/>
        <end position="177"/>
    </location>
</feature>
<evidence type="ECO:0000313" key="7">
    <source>
        <dbReference type="EMBL" id="TXF91182.1"/>
    </source>
</evidence>
<dbReference type="InterPro" id="IPR044862">
    <property type="entry name" value="Pro_4_hyd_alph_FE2OG_OXY"/>
</dbReference>
<dbReference type="SMART" id="SM00702">
    <property type="entry name" value="P4Hc"/>
    <property type="match status" value="1"/>
</dbReference>
<evidence type="ECO:0000313" key="8">
    <source>
        <dbReference type="Proteomes" id="UP000321907"/>
    </source>
</evidence>
<dbReference type="InterPro" id="IPR045054">
    <property type="entry name" value="P4HA-like"/>
</dbReference>
<dbReference type="EMBL" id="VOXD01000003">
    <property type="protein sequence ID" value="TXF91182.1"/>
    <property type="molecule type" value="Genomic_DNA"/>
</dbReference>
<proteinExistence type="predicted"/>
<dbReference type="RefSeq" id="WP_147929201.1">
    <property type="nucleotide sequence ID" value="NZ_VOXD01000003.1"/>
</dbReference>
<keyword evidence="3" id="KW-0223">Dioxygenase</keyword>
<name>A0A5C7FJ20_9BACT</name>
<dbReference type="Pfam" id="PF13640">
    <property type="entry name" value="2OG-FeII_Oxy_3"/>
    <property type="match status" value="1"/>
</dbReference>
<dbReference type="Proteomes" id="UP000321907">
    <property type="component" value="Unassembled WGS sequence"/>
</dbReference>